<reference evidence="1 2" key="1">
    <citation type="journal article" date="2011" name="PLoS Pathog.">
        <title>Endophytic Life Strategies Decoded by Genome and Transcriptome Analyses of the Mutualistic Root Symbiont Piriformospora indica.</title>
        <authorList>
            <person name="Zuccaro A."/>
            <person name="Lahrmann U."/>
            <person name="Guldener U."/>
            <person name="Langen G."/>
            <person name="Pfiffi S."/>
            <person name="Biedenkopf D."/>
            <person name="Wong P."/>
            <person name="Samans B."/>
            <person name="Grimm C."/>
            <person name="Basiewicz M."/>
            <person name="Murat C."/>
            <person name="Martin F."/>
            <person name="Kogel K.H."/>
        </authorList>
    </citation>
    <scope>NUCLEOTIDE SEQUENCE [LARGE SCALE GENOMIC DNA]</scope>
    <source>
        <strain evidence="1 2">DSM 11827</strain>
    </source>
</reference>
<sequence length="103" mass="11912">MSSHLANPDFDEFSLPVHVHQRRIRHILSIQIRNFTPFPLRDAFTSSLAASGPPLLDAVDDIELTLSRRLLEVIWINQRPRLRQKLLKDVLAQIRVQCGNQHI</sequence>
<name>G4U134_SERID</name>
<dbReference type="AlphaFoldDB" id="G4U134"/>
<keyword evidence="2" id="KW-1185">Reference proteome</keyword>
<dbReference type="OrthoDB" id="72772at2759"/>
<dbReference type="InParanoid" id="G4U134"/>
<comment type="caution">
    <text evidence="1">The sequence shown here is derived from an EMBL/GenBank/DDBJ whole genome shotgun (WGS) entry which is preliminary data.</text>
</comment>
<proteinExistence type="predicted"/>
<accession>G4U134</accession>
<dbReference type="EMBL" id="CAFZ01001437">
    <property type="protein sequence ID" value="CCA77277.1"/>
    <property type="molecule type" value="Genomic_DNA"/>
</dbReference>
<dbReference type="Proteomes" id="UP000007148">
    <property type="component" value="Unassembled WGS sequence"/>
</dbReference>
<evidence type="ECO:0000313" key="2">
    <source>
        <dbReference type="Proteomes" id="UP000007148"/>
    </source>
</evidence>
<protein>
    <submittedName>
        <fullName evidence="1">Uncharacterized protein</fullName>
    </submittedName>
</protein>
<organism evidence="1 2">
    <name type="scientific">Serendipita indica (strain DSM 11827)</name>
    <name type="common">Root endophyte fungus</name>
    <name type="synonym">Piriformospora indica</name>
    <dbReference type="NCBI Taxonomy" id="1109443"/>
    <lineage>
        <taxon>Eukaryota</taxon>
        <taxon>Fungi</taxon>
        <taxon>Dikarya</taxon>
        <taxon>Basidiomycota</taxon>
        <taxon>Agaricomycotina</taxon>
        <taxon>Agaricomycetes</taxon>
        <taxon>Sebacinales</taxon>
        <taxon>Serendipitaceae</taxon>
        <taxon>Serendipita</taxon>
    </lineage>
</organism>
<dbReference type="HOGENOM" id="CLU_2264767_0_0_1"/>
<gene>
    <name evidence="1" type="ORF">PIIN_11255</name>
</gene>
<evidence type="ECO:0000313" key="1">
    <source>
        <dbReference type="EMBL" id="CCA77277.1"/>
    </source>
</evidence>